<dbReference type="GO" id="GO:0022857">
    <property type="term" value="F:transmembrane transporter activity"/>
    <property type="evidence" value="ECO:0007669"/>
    <property type="project" value="InterPro"/>
</dbReference>
<dbReference type="InterPro" id="IPR058647">
    <property type="entry name" value="BSH_CzcB-like"/>
</dbReference>
<reference evidence="4 5" key="1">
    <citation type="submission" date="2017-11" db="EMBL/GenBank/DDBJ databases">
        <title>Genomic Encyclopedia of Archaeal and Bacterial Type Strains, Phase II (KMG-II): From Individual Species to Whole Genera.</title>
        <authorList>
            <person name="Goeker M."/>
        </authorList>
    </citation>
    <scope>NUCLEOTIDE SEQUENCE [LARGE SCALE GENOMIC DNA]</scope>
    <source>
        <strain evidence="4 5">DSM 27268</strain>
    </source>
</reference>
<dbReference type="EMBL" id="PGFG01000001">
    <property type="protein sequence ID" value="PJJ74710.1"/>
    <property type="molecule type" value="Genomic_DNA"/>
</dbReference>
<dbReference type="PANTHER" id="PTHR30097:SF4">
    <property type="entry name" value="SLR6042 PROTEIN"/>
    <property type="match status" value="1"/>
</dbReference>
<name>A0A2M9CRZ8_9BACT</name>
<dbReference type="Gene3D" id="1.10.287.470">
    <property type="entry name" value="Helix hairpin bin"/>
    <property type="match status" value="1"/>
</dbReference>
<dbReference type="Gene3D" id="2.40.420.20">
    <property type="match status" value="1"/>
</dbReference>
<accession>A0A2M9CRZ8</accession>
<dbReference type="Gene3D" id="2.40.50.100">
    <property type="match status" value="1"/>
</dbReference>
<dbReference type="PANTHER" id="PTHR30097">
    <property type="entry name" value="CATION EFFLUX SYSTEM PROTEIN CUSB"/>
    <property type="match status" value="1"/>
</dbReference>
<gene>
    <name evidence="4" type="ORF">BXY57_0272</name>
</gene>
<dbReference type="GO" id="GO:0060003">
    <property type="term" value="P:copper ion export"/>
    <property type="evidence" value="ECO:0007669"/>
    <property type="project" value="TreeGrafter"/>
</dbReference>
<dbReference type="Gene3D" id="2.40.30.170">
    <property type="match status" value="1"/>
</dbReference>
<dbReference type="GO" id="GO:0015679">
    <property type="term" value="P:plasma membrane copper ion transport"/>
    <property type="evidence" value="ECO:0007669"/>
    <property type="project" value="TreeGrafter"/>
</dbReference>
<dbReference type="GO" id="GO:0030313">
    <property type="term" value="C:cell envelope"/>
    <property type="evidence" value="ECO:0007669"/>
    <property type="project" value="TreeGrafter"/>
</dbReference>
<keyword evidence="2" id="KW-0813">Transport</keyword>
<dbReference type="Pfam" id="PF25973">
    <property type="entry name" value="BSH_CzcB"/>
    <property type="match status" value="1"/>
</dbReference>
<evidence type="ECO:0000259" key="3">
    <source>
        <dbReference type="Pfam" id="PF25973"/>
    </source>
</evidence>
<evidence type="ECO:0000313" key="4">
    <source>
        <dbReference type="EMBL" id="PJJ74710.1"/>
    </source>
</evidence>
<keyword evidence="5" id="KW-1185">Reference proteome</keyword>
<dbReference type="GO" id="GO:0016020">
    <property type="term" value="C:membrane"/>
    <property type="evidence" value="ECO:0007669"/>
    <property type="project" value="InterPro"/>
</dbReference>
<evidence type="ECO:0000313" key="5">
    <source>
        <dbReference type="Proteomes" id="UP000230000"/>
    </source>
</evidence>
<dbReference type="Proteomes" id="UP000230000">
    <property type="component" value="Unassembled WGS sequence"/>
</dbReference>
<dbReference type="RefSeq" id="WP_100313412.1">
    <property type="nucleotide sequence ID" value="NZ_PGFG01000001.1"/>
</dbReference>
<dbReference type="AlphaFoldDB" id="A0A2M9CRZ8"/>
<organism evidence="4 5">
    <name type="scientific">Thermoflavifilum aggregans</name>
    <dbReference type="NCBI Taxonomy" id="454188"/>
    <lineage>
        <taxon>Bacteria</taxon>
        <taxon>Pseudomonadati</taxon>
        <taxon>Bacteroidota</taxon>
        <taxon>Chitinophagia</taxon>
        <taxon>Chitinophagales</taxon>
        <taxon>Chitinophagaceae</taxon>
        <taxon>Thermoflavifilum</taxon>
    </lineage>
</organism>
<sequence length="379" mass="42512">MKRFVFAFFAFWVSCASPSQQPAQNEAKVANEQDSLVTMSDVELQNAGIQLVHPEIRDIYTQVKLNGQIDVPPQNLISISSPVGGFLKYTHLLPGDHVKKGEVIAELQDMQYIQMQQDYLAAKARLTYLQQELNRQQTLSENQATSQKNYQQILSEYQAQQIQFHALAAKLRLIGIQPDSLTPDKLRSTIQLRSPINGYVTSVNVNIGKYVMPTDVLFQLVDPRDIHAAMTVFQEDIDLFKPGIRGKVYLPNQPGKFYDVEVVLITRNVDSNRAGLLHCHFLQDASGLLPGMYVSGNFTLGHERDVAVPDHAVVHYQGKDYVFVAHDNHTFVLTPVRTGKADSGWIALPDANPEEWLRLQVAAGNAFAILGKMKNKIED</sequence>
<proteinExistence type="inferred from homology"/>
<protein>
    <submittedName>
        <fullName evidence="4">Cobalt-zinc-cadmium efflux system membrane fusion protein</fullName>
    </submittedName>
</protein>
<dbReference type="InterPro" id="IPR006143">
    <property type="entry name" value="RND_pump_MFP"/>
</dbReference>
<dbReference type="SUPFAM" id="SSF111369">
    <property type="entry name" value="HlyD-like secretion proteins"/>
    <property type="match status" value="1"/>
</dbReference>
<evidence type="ECO:0000256" key="2">
    <source>
        <dbReference type="ARBA" id="ARBA00022448"/>
    </source>
</evidence>
<dbReference type="OrthoDB" id="9814657at2"/>
<dbReference type="PROSITE" id="PS51257">
    <property type="entry name" value="PROKAR_LIPOPROTEIN"/>
    <property type="match status" value="1"/>
</dbReference>
<feature type="domain" description="CzcB-like barrel-sandwich hybrid" evidence="3">
    <location>
        <begin position="78"/>
        <end position="222"/>
    </location>
</feature>
<comment type="caution">
    <text evidence="4">The sequence shown here is derived from an EMBL/GenBank/DDBJ whole genome shotgun (WGS) entry which is preliminary data.</text>
</comment>
<comment type="similarity">
    <text evidence="1">Belongs to the membrane fusion protein (MFP) (TC 8.A.1) family.</text>
</comment>
<evidence type="ECO:0000256" key="1">
    <source>
        <dbReference type="ARBA" id="ARBA00009477"/>
    </source>
</evidence>
<dbReference type="InterPro" id="IPR051909">
    <property type="entry name" value="MFP_Cation_Efflux"/>
</dbReference>
<dbReference type="NCBIfam" id="TIGR01730">
    <property type="entry name" value="RND_mfp"/>
    <property type="match status" value="1"/>
</dbReference>